<evidence type="ECO:0000313" key="1">
    <source>
        <dbReference type="EMBL" id="CAI0424529.1"/>
    </source>
</evidence>
<name>A0AAV0KU54_9ROSI</name>
<gene>
    <name evidence="1" type="ORF">LITE_LOCUS20000</name>
</gene>
<accession>A0AAV0KU54</accession>
<comment type="caution">
    <text evidence="1">The sequence shown here is derived from an EMBL/GenBank/DDBJ whole genome shotgun (WGS) entry which is preliminary data.</text>
</comment>
<evidence type="ECO:0000313" key="2">
    <source>
        <dbReference type="Proteomes" id="UP001154282"/>
    </source>
</evidence>
<reference evidence="1" key="1">
    <citation type="submission" date="2022-08" db="EMBL/GenBank/DDBJ databases">
        <authorList>
            <person name="Gutierrez-Valencia J."/>
        </authorList>
    </citation>
    <scope>NUCLEOTIDE SEQUENCE</scope>
</reference>
<dbReference type="Proteomes" id="UP001154282">
    <property type="component" value="Unassembled WGS sequence"/>
</dbReference>
<proteinExistence type="predicted"/>
<organism evidence="1 2">
    <name type="scientific">Linum tenue</name>
    <dbReference type="NCBI Taxonomy" id="586396"/>
    <lineage>
        <taxon>Eukaryota</taxon>
        <taxon>Viridiplantae</taxon>
        <taxon>Streptophyta</taxon>
        <taxon>Embryophyta</taxon>
        <taxon>Tracheophyta</taxon>
        <taxon>Spermatophyta</taxon>
        <taxon>Magnoliopsida</taxon>
        <taxon>eudicotyledons</taxon>
        <taxon>Gunneridae</taxon>
        <taxon>Pentapetalae</taxon>
        <taxon>rosids</taxon>
        <taxon>fabids</taxon>
        <taxon>Malpighiales</taxon>
        <taxon>Linaceae</taxon>
        <taxon>Linum</taxon>
    </lineage>
</organism>
<sequence length="165" mass="18558">MIITPNSKPFSSPPFFSPFRFLLSLSIPSSPARRRRFFTATVHISLRLCPTSSIVGYVLDRDCRCSSSNAKLVVTLHLLPQAWHCEGIDGEDNDHPHLPGKDDDPSPLPTLAILPFPATTTMKNLRCSEGVSRCKNNWPRRRDRILECLEGRGMEAMCFVMKKMG</sequence>
<dbReference type="AlphaFoldDB" id="A0AAV0KU54"/>
<protein>
    <submittedName>
        <fullName evidence="1">Uncharacterized protein</fullName>
    </submittedName>
</protein>
<keyword evidence="2" id="KW-1185">Reference proteome</keyword>
<dbReference type="EMBL" id="CAMGYJ010000005">
    <property type="protein sequence ID" value="CAI0424529.1"/>
    <property type="molecule type" value="Genomic_DNA"/>
</dbReference>